<protein>
    <submittedName>
        <fullName evidence="2">Unnamed protein product</fullName>
    </submittedName>
</protein>
<gene>
    <name evidence="2" type="ORF">Pfra01_001759400</name>
</gene>
<dbReference type="Proteomes" id="UP001165121">
    <property type="component" value="Unassembled WGS sequence"/>
</dbReference>
<feature type="compositionally biased region" description="Low complexity" evidence="1">
    <location>
        <begin position="191"/>
        <end position="204"/>
    </location>
</feature>
<accession>A0A9W7CX39</accession>
<sequence length="224" mass="24068">MTTTRKKMKAPDAEVEDQSRSTADQWSIQAIEDAFHKKEQRKLLLEDPVLQTMKVRQIGELMGPVTAPPTTSNELVAVKALMNLLKEAGLVAGAFGADQLFDLGLDAIRASSFGLFHKLKILVGESPSIIDLTVAPQISSYESAAEPGSDSSEEPRRMSLGPSGTAMLVDRLRVTSKKAPRPDRAVRAQPTTDRATTTAISSSDSTDRLGGRPPCHASSGNNKL</sequence>
<comment type="caution">
    <text evidence="2">The sequence shown here is derived from an EMBL/GenBank/DDBJ whole genome shotgun (WGS) entry which is preliminary data.</text>
</comment>
<evidence type="ECO:0000313" key="2">
    <source>
        <dbReference type="EMBL" id="GMF47054.1"/>
    </source>
</evidence>
<dbReference type="OrthoDB" id="145280at2759"/>
<keyword evidence="3" id="KW-1185">Reference proteome</keyword>
<dbReference type="EMBL" id="BSXT01002072">
    <property type="protein sequence ID" value="GMF47054.1"/>
    <property type="molecule type" value="Genomic_DNA"/>
</dbReference>
<dbReference type="AlphaFoldDB" id="A0A9W7CX39"/>
<proteinExistence type="predicted"/>
<evidence type="ECO:0000313" key="3">
    <source>
        <dbReference type="Proteomes" id="UP001165121"/>
    </source>
</evidence>
<evidence type="ECO:0000256" key="1">
    <source>
        <dbReference type="SAM" id="MobiDB-lite"/>
    </source>
</evidence>
<reference evidence="2" key="1">
    <citation type="submission" date="2023-04" db="EMBL/GenBank/DDBJ databases">
        <title>Phytophthora fragariaefolia NBRC 109709.</title>
        <authorList>
            <person name="Ichikawa N."/>
            <person name="Sato H."/>
            <person name="Tonouchi N."/>
        </authorList>
    </citation>
    <scope>NUCLEOTIDE SEQUENCE</scope>
    <source>
        <strain evidence="2">NBRC 109709</strain>
    </source>
</reference>
<organism evidence="2 3">
    <name type="scientific">Phytophthora fragariaefolia</name>
    <dbReference type="NCBI Taxonomy" id="1490495"/>
    <lineage>
        <taxon>Eukaryota</taxon>
        <taxon>Sar</taxon>
        <taxon>Stramenopiles</taxon>
        <taxon>Oomycota</taxon>
        <taxon>Peronosporomycetes</taxon>
        <taxon>Peronosporales</taxon>
        <taxon>Peronosporaceae</taxon>
        <taxon>Phytophthora</taxon>
    </lineage>
</organism>
<name>A0A9W7CX39_9STRA</name>
<feature type="region of interest" description="Disordered" evidence="1">
    <location>
        <begin position="1"/>
        <end position="23"/>
    </location>
</feature>
<feature type="region of interest" description="Disordered" evidence="1">
    <location>
        <begin position="141"/>
        <end position="224"/>
    </location>
</feature>